<accession>A0ABY7M7U7</accession>
<dbReference type="SUPFAM" id="SSF52540">
    <property type="entry name" value="P-loop containing nucleoside triphosphate hydrolases"/>
    <property type="match status" value="1"/>
</dbReference>
<evidence type="ECO:0000313" key="3">
    <source>
        <dbReference type="Proteomes" id="UP001212803"/>
    </source>
</evidence>
<evidence type="ECO:0000256" key="1">
    <source>
        <dbReference type="SAM" id="MobiDB-lite"/>
    </source>
</evidence>
<sequence>MSLVTGERITFPFRSTICFSTNLEPKAMLEEAHLRRIPYKIRIPEPTPEQMAEIFRRFADAMGVEASPRVSKSPSNSSAAPRTATSAAATRATSSSSSSKNPAS</sequence>
<feature type="region of interest" description="Disordered" evidence="1">
    <location>
        <begin position="65"/>
        <end position="104"/>
    </location>
</feature>
<reference evidence="2 3" key="1">
    <citation type="journal article" date="2023" name="ISME J.">
        <title>Thermophilic Dehalococcoidia with unusual traits shed light on an unexpected past.</title>
        <authorList>
            <person name="Palmer M."/>
            <person name="Covington J.K."/>
            <person name="Zhou E.M."/>
            <person name="Thomas S.C."/>
            <person name="Habib N."/>
            <person name="Seymour C.O."/>
            <person name="Lai D."/>
            <person name="Johnston J."/>
            <person name="Hashimi A."/>
            <person name="Jiao J.Y."/>
            <person name="Muok A.R."/>
            <person name="Liu L."/>
            <person name="Xian W.D."/>
            <person name="Zhi X.Y."/>
            <person name="Li M.M."/>
            <person name="Silva L.P."/>
            <person name="Bowen B.P."/>
            <person name="Louie K."/>
            <person name="Briegel A."/>
            <person name="Pett-Ridge J."/>
            <person name="Weber P.K."/>
            <person name="Tocheva E.I."/>
            <person name="Woyke T."/>
            <person name="Northen T.R."/>
            <person name="Mayali X."/>
            <person name="Li W.J."/>
            <person name="Hedlund B.P."/>
        </authorList>
    </citation>
    <scope>NUCLEOTIDE SEQUENCE [LARGE SCALE GENOMIC DNA]</scope>
    <source>
        <strain evidence="2 3">YIM 72310</strain>
    </source>
</reference>
<feature type="compositionally biased region" description="Low complexity" evidence="1">
    <location>
        <begin position="66"/>
        <end position="104"/>
    </location>
</feature>
<evidence type="ECO:0000313" key="2">
    <source>
        <dbReference type="EMBL" id="WBL36222.1"/>
    </source>
</evidence>
<protein>
    <submittedName>
        <fullName evidence="2">Uncharacterized protein</fullName>
    </submittedName>
</protein>
<dbReference type="RefSeq" id="WP_270056747.1">
    <property type="nucleotide sequence ID" value="NZ_CP115149.1"/>
</dbReference>
<dbReference type="InterPro" id="IPR027417">
    <property type="entry name" value="P-loop_NTPase"/>
</dbReference>
<organism evidence="2 3">
    <name type="scientific">Tepidiforma flava</name>
    <dbReference type="NCBI Taxonomy" id="3004094"/>
    <lineage>
        <taxon>Bacteria</taxon>
        <taxon>Bacillati</taxon>
        <taxon>Chloroflexota</taxon>
        <taxon>Tepidiformia</taxon>
        <taxon>Tepidiformales</taxon>
        <taxon>Tepidiformaceae</taxon>
        <taxon>Tepidiforma</taxon>
    </lineage>
</organism>
<keyword evidence="3" id="KW-1185">Reference proteome</keyword>
<dbReference type="Proteomes" id="UP001212803">
    <property type="component" value="Chromosome"/>
</dbReference>
<name>A0ABY7M7U7_9CHLR</name>
<gene>
    <name evidence="2" type="ORF">O0235_00995</name>
</gene>
<dbReference type="EMBL" id="CP115149">
    <property type="protein sequence ID" value="WBL36222.1"/>
    <property type="molecule type" value="Genomic_DNA"/>
</dbReference>
<proteinExistence type="predicted"/>